<sequence length="65" mass="7333">MKARAAATKAEMSHVKEEKAQMIASVEDMKLLLDLMKASLHQQFDDMLLVSEVVNSLTQIFILQL</sequence>
<organism evidence="1 2">
    <name type="scientific">Rubroshorea leprosula</name>
    <dbReference type="NCBI Taxonomy" id="152421"/>
    <lineage>
        <taxon>Eukaryota</taxon>
        <taxon>Viridiplantae</taxon>
        <taxon>Streptophyta</taxon>
        <taxon>Embryophyta</taxon>
        <taxon>Tracheophyta</taxon>
        <taxon>Spermatophyta</taxon>
        <taxon>Magnoliopsida</taxon>
        <taxon>eudicotyledons</taxon>
        <taxon>Gunneridae</taxon>
        <taxon>Pentapetalae</taxon>
        <taxon>rosids</taxon>
        <taxon>malvids</taxon>
        <taxon>Malvales</taxon>
        <taxon>Dipterocarpaceae</taxon>
        <taxon>Rubroshorea</taxon>
    </lineage>
</organism>
<evidence type="ECO:0000313" key="2">
    <source>
        <dbReference type="Proteomes" id="UP001054252"/>
    </source>
</evidence>
<proteinExistence type="predicted"/>
<accession>A0AAV5K1Y1</accession>
<protein>
    <submittedName>
        <fullName evidence="1">Uncharacterized protein</fullName>
    </submittedName>
</protein>
<dbReference type="EMBL" id="BPVZ01000056">
    <property type="protein sequence ID" value="GKV20918.1"/>
    <property type="molecule type" value="Genomic_DNA"/>
</dbReference>
<keyword evidence="2" id="KW-1185">Reference proteome</keyword>
<name>A0AAV5K1Y1_9ROSI</name>
<reference evidence="1 2" key="1">
    <citation type="journal article" date="2021" name="Commun. Biol.">
        <title>The genome of Shorea leprosula (Dipterocarpaceae) highlights the ecological relevance of drought in aseasonal tropical rainforests.</title>
        <authorList>
            <person name="Ng K.K.S."/>
            <person name="Kobayashi M.J."/>
            <person name="Fawcett J.A."/>
            <person name="Hatakeyama M."/>
            <person name="Paape T."/>
            <person name="Ng C.H."/>
            <person name="Ang C.C."/>
            <person name="Tnah L.H."/>
            <person name="Lee C.T."/>
            <person name="Nishiyama T."/>
            <person name="Sese J."/>
            <person name="O'Brien M.J."/>
            <person name="Copetti D."/>
            <person name="Mohd Noor M.I."/>
            <person name="Ong R.C."/>
            <person name="Putra M."/>
            <person name="Sireger I.Z."/>
            <person name="Indrioko S."/>
            <person name="Kosugi Y."/>
            <person name="Izuno A."/>
            <person name="Isagi Y."/>
            <person name="Lee S.L."/>
            <person name="Shimizu K.K."/>
        </authorList>
    </citation>
    <scope>NUCLEOTIDE SEQUENCE [LARGE SCALE GENOMIC DNA]</scope>
    <source>
        <strain evidence="1">214</strain>
    </source>
</reference>
<dbReference type="AlphaFoldDB" id="A0AAV5K1Y1"/>
<gene>
    <name evidence="1" type="ORF">SLEP1_g30963</name>
</gene>
<comment type="caution">
    <text evidence="1">The sequence shown here is derived from an EMBL/GenBank/DDBJ whole genome shotgun (WGS) entry which is preliminary data.</text>
</comment>
<evidence type="ECO:0000313" key="1">
    <source>
        <dbReference type="EMBL" id="GKV20918.1"/>
    </source>
</evidence>
<dbReference type="Proteomes" id="UP001054252">
    <property type="component" value="Unassembled WGS sequence"/>
</dbReference>